<reference evidence="1" key="1">
    <citation type="submission" date="2019-04" db="EMBL/GenBank/DDBJ databases">
        <title>Friends and foes A comparative genomics study of 23 Aspergillus species from section Flavi.</title>
        <authorList>
            <consortium name="DOE Joint Genome Institute"/>
            <person name="Kjaerbolling I."/>
            <person name="Vesth T."/>
            <person name="Frisvad J.C."/>
            <person name="Nybo J.L."/>
            <person name="Theobald S."/>
            <person name="Kildgaard S."/>
            <person name="Isbrandt T."/>
            <person name="Kuo A."/>
            <person name="Sato A."/>
            <person name="Lyhne E.K."/>
            <person name="Kogle M.E."/>
            <person name="Wiebenga A."/>
            <person name="Kun R.S."/>
            <person name="Lubbers R.J."/>
            <person name="Makela M.R."/>
            <person name="Barry K."/>
            <person name="Chovatia M."/>
            <person name="Clum A."/>
            <person name="Daum C."/>
            <person name="Haridas S."/>
            <person name="He G."/>
            <person name="LaButti K."/>
            <person name="Lipzen A."/>
            <person name="Mondo S."/>
            <person name="Riley R."/>
            <person name="Salamov A."/>
            <person name="Simmons B.A."/>
            <person name="Magnuson J.K."/>
            <person name="Henrissat B."/>
            <person name="Mortensen U.H."/>
            <person name="Larsen T.O."/>
            <person name="Devries R.P."/>
            <person name="Grigoriev I.V."/>
            <person name="Machida M."/>
            <person name="Baker S.E."/>
            <person name="Andersen M.R."/>
        </authorList>
    </citation>
    <scope>NUCLEOTIDE SEQUENCE</scope>
    <source>
        <strain evidence="1">CBS 117612</strain>
    </source>
</reference>
<gene>
    <name evidence="1" type="ORF">BDV24DRAFT_146314</name>
</gene>
<accession>A0A5N6XLV0</accession>
<sequence length="59" mass="6674">MTRSGWCSNSAPSTQIFRRVTSLPENNAAQYSLYYAGKCKASFTVSYFSSLFWAHPPRC</sequence>
<evidence type="ECO:0000313" key="1">
    <source>
        <dbReference type="EMBL" id="KAE8334161.1"/>
    </source>
</evidence>
<dbReference type="EMBL" id="ML737367">
    <property type="protein sequence ID" value="KAE8334161.1"/>
    <property type="molecule type" value="Genomic_DNA"/>
</dbReference>
<dbReference type="AlphaFoldDB" id="A0A5N6XLV0"/>
<protein>
    <submittedName>
        <fullName evidence="1">Uncharacterized protein</fullName>
    </submittedName>
</protein>
<dbReference type="Proteomes" id="UP000325558">
    <property type="component" value="Unassembled WGS sequence"/>
</dbReference>
<organism evidence="1">
    <name type="scientific">Aspergillus arachidicola</name>
    <dbReference type="NCBI Taxonomy" id="656916"/>
    <lineage>
        <taxon>Eukaryota</taxon>
        <taxon>Fungi</taxon>
        <taxon>Dikarya</taxon>
        <taxon>Ascomycota</taxon>
        <taxon>Pezizomycotina</taxon>
        <taxon>Eurotiomycetes</taxon>
        <taxon>Eurotiomycetidae</taxon>
        <taxon>Eurotiales</taxon>
        <taxon>Aspergillaceae</taxon>
        <taxon>Aspergillus</taxon>
        <taxon>Aspergillus subgen. Circumdati</taxon>
    </lineage>
</organism>
<name>A0A5N6XLV0_9EURO</name>
<proteinExistence type="predicted"/>